<keyword evidence="1" id="KW-0677">Repeat</keyword>
<organism evidence="3 4">
    <name type="scientific">Alteromonas sediminis</name>
    <dbReference type="NCBI Taxonomy" id="2259342"/>
    <lineage>
        <taxon>Bacteria</taxon>
        <taxon>Pseudomonadati</taxon>
        <taxon>Pseudomonadota</taxon>
        <taxon>Gammaproteobacteria</taxon>
        <taxon>Alteromonadales</taxon>
        <taxon>Alteromonadaceae</taxon>
        <taxon>Alteromonas/Salinimonas group</taxon>
        <taxon>Alteromonas</taxon>
    </lineage>
</organism>
<accession>A0A3N5XXR3</accession>
<feature type="domain" description="Fibronectin type-III" evidence="2">
    <location>
        <begin position="455"/>
        <end position="546"/>
    </location>
</feature>
<dbReference type="OrthoDB" id="9790784at2"/>
<dbReference type="Gene3D" id="3.40.390.10">
    <property type="entry name" value="Collagenase (Catalytic Domain)"/>
    <property type="match status" value="1"/>
</dbReference>
<dbReference type="Gene3D" id="2.60.40.10">
    <property type="entry name" value="Immunoglobulins"/>
    <property type="match status" value="2"/>
</dbReference>
<dbReference type="InterPro" id="IPR013783">
    <property type="entry name" value="Ig-like_fold"/>
</dbReference>
<dbReference type="CDD" id="cd00063">
    <property type="entry name" value="FN3"/>
    <property type="match status" value="1"/>
</dbReference>
<dbReference type="InterPro" id="IPR003961">
    <property type="entry name" value="FN3_dom"/>
</dbReference>
<dbReference type="InterPro" id="IPR024079">
    <property type="entry name" value="MetalloPept_cat_dom_sf"/>
</dbReference>
<dbReference type="PANTHER" id="PTHR13817">
    <property type="entry name" value="TITIN"/>
    <property type="match status" value="1"/>
</dbReference>
<feature type="domain" description="Fibronectin type-III" evidence="2">
    <location>
        <begin position="699"/>
        <end position="798"/>
    </location>
</feature>
<dbReference type="GO" id="GO:0008237">
    <property type="term" value="F:metallopeptidase activity"/>
    <property type="evidence" value="ECO:0007669"/>
    <property type="project" value="InterPro"/>
</dbReference>
<reference evidence="3 4" key="1">
    <citation type="submission" date="2018-11" db="EMBL/GenBank/DDBJ databases">
        <authorList>
            <person name="Ye M.-Q."/>
            <person name="Du Z.-J."/>
        </authorList>
    </citation>
    <scope>NUCLEOTIDE SEQUENCE [LARGE SCALE GENOMIC DNA]</scope>
    <source>
        <strain evidence="3 4">U0105</strain>
    </source>
</reference>
<name>A0A3N5XXR3_9ALTE</name>
<dbReference type="SMART" id="SM00060">
    <property type="entry name" value="FN3"/>
    <property type="match status" value="2"/>
</dbReference>
<dbReference type="InterPro" id="IPR050964">
    <property type="entry name" value="Striated_Muscle_Regulatory"/>
</dbReference>
<evidence type="ECO:0000313" key="4">
    <source>
        <dbReference type="Proteomes" id="UP000275281"/>
    </source>
</evidence>
<evidence type="ECO:0000313" key="3">
    <source>
        <dbReference type="EMBL" id="RPJ65837.1"/>
    </source>
</evidence>
<keyword evidence="4" id="KW-1185">Reference proteome</keyword>
<evidence type="ECO:0000259" key="2">
    <source>
        <dbReference type="PROSITE" id="PS50853"/>
    </source>
</evidence>
<sequence length="878" mass="93847">MPLHKLTKHRENRNLKLLTLYLYPARKIDTPRRFEVRSMYKSSTKLSSIVVSFVALVLFSAGVFASPTPLFEKLNSAPVNKLPEHVLNQHEVRVNRQILQSSEIAIALPEHQDSIIAVRSYIERRKAGTHIWVGHVQGDMAATVIITFKGMQVSGLIQWQGKTYRLNTNQAGKQLLYEVDIASLPSEEPDGILPLGDSAALEGASPQTDSVVADNVIQDLLVVYTQGACNYAGSCAQLEADIDTAIADLNNAYALSGINITMNLVGTHLTNYTGTNASETLGALRSTTDGNMDEVHQVRDNLGADIVSLIYDGQGCGIGYLGSNASSAFNVTDVPCMVGNRTLAHEIGHNQGAHHDRQTVGGGVAGAYNYGFRRCNDGSVDDIGTPYFRTIMAYGCASASRVGRFSNPTLTYSGVQQGVDPAAATVGAWNARTLNESATYVASFRATQSTTPPQAPTNLDATEISFNSVSLTWQDNANDENGFVLQRRTSGGAWQTIASLAQNTQSFTDTGLVEQTTYEYRIAADNNAGFSDYSNTVLATTLTQPDSITEYAEGEIFGTGQITNTYMATLGSDGVTQVISESSSGGPKRSRRQSFVHTWLFNVAGGAGGVTFKANAWVSDSEGANFSYSVDGGSSWQALFTVSSQSTDNVEVALLTDVSGDVWVRATDAEQSNGEAVDSLYVDNLEMVSSTSVPVAPASPSSLSLISASASTVSLEFMDNADNESGFSLYRATTILAENCTGGSEVATVSSKDGTGLVTAEDVAAQANTTYYYWVRAFNAGGESDFCTNTVTVTTEQAQAELSARGYKQKGIQNVELTWSGVTGDSVDIYRDGQWLRATSNDLQEVDNTGNKGGGTYRYQVCQQGSQAACTNTATVSF</sequence>
<dbReference type="AlphaFoldDB" id="A0A3N5XXR3"/>
<dbReference type="Pfam" id="PF13583">
    <property type="entry name" value="Reprolysin_4"/>
    <property type="match status" value="1"/>
</dbReference>
<dbReference type="PROSITE" id="PS50853">
    <property type="entry name" value="FN3"/>
    <property type="match status" value="2"/>
</dbReference>
<dbReference type="InterPro" id="IPR036116">
    <property type="entry name" value="FN3_sf"/>
</dbReference>
<dbReference type="Pfam" id="PF00041">
    <property type="entry name" value="fn3"/>
    <property type="match status" value="1"/>
</dbReference>
<dbReference type="SUPFAM" id="SSF55486">
    <property type="entry name" value="Metalloproteases ('zincins'), catalytic domain"/>
    <property type="match status" value="1"/>
</dbReference>
<dbReference type="EMBL" id="RPOK01000004">
    <property type="protein sequence ID" value="RPJ65837.1"/>
    <property type="molecule type" value="Genomic_DNA"/>
</dbReference>
<comment type="caution">
    <text evidence="3">The sequence shown here is derived from an EMBL/GenBank/DDBJ whole genome shotgun (WGS) entry which is preliminary data.</text>
</comment>
<proteinExistence type="predicted"/>
<gene>
    <name evidence="3" type="ORF">DRW07_13580</name>
</gene>
<protein>
    <recommendedName>
        <fullName evidence="2">Fibronectin type-III domain-containing protein</fullName>
    </recommendedName>
</protein>
<dbReference type="Proteomes" id="UP000275281">
    <property type="component" value="Unassembled WGS sequence"/>
</dbReference>
<dbReference type="PANTHER" id="PTHR13817:SF166">
    <property type="entry name" value="NEURONAL IGCAM-RELATED"/>
    <property type="match status" value="1"/>
</dbReference>
<dbReference type="SUPFAM" id="SSF49265">
    <property type="entry name" value="Fibronectin type III"/>
    <property type="match status" value="1"/>
</dbReference>
<evidence type="ECO:0000256" key="1">
    <source>
        <dbReference type="ARBA" id="ARBA00022737"/>
    </source>
</evidence>